<proteinExistence type="predicted"/>
<dbReference type="Gene3D" id="3.60.10.10">
    <property type="entry name" value="Endonuclease/exonuclease/phosphatase"/>
    <property type="match status" value="1"/>
</dbReference>
<dbReference type="STRING" id="1296100.A0A1B9G281"/>
<protein>
    <recommendedName>
        <fullName evidence="1">Inositol polyphosphate-related phosphatase domain-containing protein</fullName>
    </recommendedName>
</protein>
<dbReference type="VEuPathDB" id="FungiDB:I302_04939"/>
<dbReference type="RefSeq" id="XP_019046199.1">
    <property type="nucleotide sequence ID" value="XM_019191569.1"/>
</dbReference>
<evidence type="ECO:0000313" key="2">
    <source>
        <dbReference type="EMBL" id="OCF25129.1"/>
    </source>
</evidence>
<sequence length="435" mass="48009">MSPLNIFLTTWNTGLQGSKAQSQDLTSWLLPVLQRTANDPKLPERIIPDLYVIGVQELLPVHLALAGLSRPVLSILTERIQSLLSAHATSLSSEKATSKEEYKLVSRVSHVGVALWVFARNKTMDGKLGKDLTTSLGLWYGGMGNKSAVGVRLPVRRGEGGWEVLTFVNTHLEAHDHNIPRRNTQYHNILTSLVFQPSDPLAEPYQIFDTSHLFIMGDLNYRLSNKPPAEHLRDSKQGDDIQLEKDRNELVQLDTLRREQKAGRVFVGLREGEVGGFAPTYKRVVGQVEGYSKKRIPGWTDRILLASHTDTSDSVALSTSDTTKIIHYSSTPELTISDHKPVHAVLSLPTPSSSAIVATAPHLAPTLPSSFPRPEATSKEVIWAWRLMGMILDRLIGWPWCVVVVLGGGNEKTGLGVGAFVAMLWGVWWSGVWSG</sequence>
<accession>A0A1B9G281</accession>
<dbReference type="KEGG" id="kbi:30209338"/>
<dbReference type="SMART" id="SM00128">
    <property type="entry name" value="IPPc"/>
    <property type="match status" value="1"/>
</dbReference>
<reference evidence="3" key="4">
    <citation type="submission" date="2024-02" db="EMBL/GenBank/DDBJ databases">
        <title>Comparative genomics of Cryptococcus and Kwoniella reveals pathogenesis evolution and contrasting modes of karyotype evolution via chromosome fusion or intercentromeric recombination.</title>
        <authorList>
            <person name="Coelho M.A."/>
            <person name="David-Palma M."/>
            <person name="Shea T."/>
            <person name="Bowers K."/>
            <person name="McGinley-Smith S."/>
            <person name="Mohammad A.W."/>
            <person name="Gnirke A."/>
            <person name="Yurkov A.M."/>
            <person name="Nowrousian M."/>
            <person name="Sun S."/>
            <person name="Cuomo C.A."/>
            <person name="Heitman J."/>
        </authorList>
    </citation>
    <scope>NUCLEOTIDE SEQUENCE</scope>
    <source>
        <strain evidence="3">CBS 10118</strain>
    </source>
</reference>
<dbReference type="Proteomes" id="UP000092730">
    <property type="component" value="Chromosome 4"/>
</dbReference>
<gene>
    <name evidence="2" type="ORF">I302_04939</name>
    <name evidence="3" type="ORF">I302_105817</name>
</gene>
<dbReference type="PANTHER" id="PTHR11200">
    <property type="entry name" value="INOSITOL 5-PHOSPHATASE"/>
    <property type="match status" value="1"/>
</dbReference>
<reference evidence="2" key="1">
    <citation type="submission" date="2013-07" db="EMBL/GenBank/DDBJ databases">
        <title>The Genome Sequence of Cryptococcus bestiolae CBS10118.</title>
        <authorList>
            <consortium name="The Broad Institute Genome Sequencing Platform"/>
            <person name="Cuomo C."/>
            <person name="Litvintseva A."/>
            <person name="Chen Y."/>
            <person name="Heitman J."/>
            <person name="Sun S."/>
            <person name="Springer D."/>
            <person name="Dromer F."/>
            <person name="Young S.K."/>
            <person name="Zeng Q."/>
            <person name="Gargeya S."/>
            <person name="Fitzgerald M."/>
            <person name="Abouelleil A."/>
            <person name="Alvarado L."/>
            <person name="Berlin A.M."/>
            <person name="Chapman S.B."/>
            <person name="Dewar J."/>
            <person name="Goldberg J."/>
            <person name="Griggs A."/>
            <person name="Gujja S."/>
            <person name="Hansen M."/>
            <person name="Howarth C."/>
            <person name="Imamovic A."/>
            <person name="Larimer J."/>
            <person name="McCowan C."/>
            <person name="Murphy C."/>
            <person name="Pearson M."/>
            <person name="Priest M."/>
            <person name="Roberts A."/>
            <person name="Saif S."/>
            <person name="Shea T."/>
            <person name="Sykes S."/>
            <person name="Wortman J."/>
            <person name="Nusbaum C."/>
            <person name="Birren B."/>
        </authorList>
    </citation>
    <scope>NUCLEOTIDE SEQUENCE [LARGE SCALE GENOMIC DNA]</scope>
    <source>
        <strain evidence="2">CBS 10118</strain>
    </source>
</reference>
<evidence type="ECO:0000313" key="3">
    <source>
        <dbReference type="EMBL" id="WVW83796.1"/>
    </source>
</evidence>
<dbReference type="SUPFAM" id="SSF56219">
    <property type="entry name" value="DNase I-like"/>
    <property type="match status" value="1"/>
</dbReference>
<feature type="domain" description="Inositol polyphosphate-related phosphatase" evidence="1">
    <location>
        <begin position="2"/>
        <end position="354"/>
    </location>
</feature>
<dbReference type="AlphaFoldDB" id="A0A1B9G281"/>
<dbReference type="EMBL" id="KI894021">
    <property type="protein sequence ID" value="OCF25129.1"/>
    <property type="molecule type" value="Genomic_DNA"/>
</dbReference>
<dbReference type="InterPro" id="IPR000300">
    <property type="entry name" value="IPPc"/>
</dbReference>
<dbReference type="PANTHER" id="PTHR11200:SF286">
    <property type="entry name" value="5-PHOSPHATASE, PUTATIVE (AFU_ORTHOLOGUE AFUA_5G07600)-RELATED"/>
    <property type="match status" value="1"/>
</dbReference>
<dbReference type="GeneID" id="30209338"/>
<evidence type="ECO:0000259" key="1">
    <source>
        <dbReference type="SMART" id="SM00128"/>
    </source>
</evidence>
<dbReference type="GO" id="GO:0004439">
    <property type="term" value="F:phosphatidylinositol-4,5-bisphosphate 5-phosphatase activity"/>
    <property type="evidence" value="ECO:0007669"/>
    <property type="project" value="TreeGrafter"/>
</dbReference>
<dbReference type="InterPro" id="IPR036691">
    <property type="entry name" value="Endo/exonu/phosph_ase_sf"/>
</dbReference>
<dbReference type="InterPro" id="IPR046985">
    <property type="entry name" value="IP5"/>
</dbReference>
<organism evidence="2">
    <name type="scientific">Kwoniella bestiolae CBS 10118</name>
    <dbReference type="NCBI Taxonomy" id="1296100"/>
    <lineage>
        <taxon>Eukaryota</taxon>
        <taxon>Fungi</taxon>
        <taxon>Dikarya</taxon>
        <taxon>Basidiomycota</taxon>
        <taxon>Agaricomycotina</taxon>
        <taxon>Tremellomycetes</taxon>
        <taxon>Tremellales</taxon>
        <taxon>Cryptococcaceae</taxon>
        <taxon>Kwoniella</taxon>
    </lineage>
</organism>
<evidence type="ECO:0000313" key="4">
    <source>
        <dbReference type="Proteomes" id="UP000092730"/>
    </source>
</evidence>
<reference evidence="2" key="3">
    <citation type="submission" date="2014-01" db="EMBL/GenBank/DDBJ databases">
        <title>Evolution of pathogenesis and genome organization in the Tremellales.</title>
        <authorList>
            <person name="Cuomo C."/>
            <person name="Litvintseva A."/>
            <person name="Heitman J."/>
            <person name="Chen Y."/>
            <person name="Sun S."/>
            <person name="Springer D."/>
            <person name="Dromer F."/>
            <person name="Young S."/>
            <person name="Zeng Q."/>
            <person name="Chapman S."/>
            <person name="Gujja S."/>
            <person name="Saif S."/>
            <person name="Birren B."/>
        </authorList>
    </citation>
    <scope>NUCLEOTIDE SEQUENCE</scope>
    <source>
        <strain evidence="2">CBS 10118</strain>
    </source>
</reference>
<dbReference type="GO" id="GO:0046856">
    <property type="term" value="P:phosphatidylinositol dephosphorylation"/>
    <property type="evidence" value="ECO:0007669"/>
    <property type="project" value="InterPro"/>
</dbReference>
<name>A0A1B9G281_9TREE</name>
<dbReference type="OrthoDB" id="62798at2759"/>
<dbReference type="EMBL" id="CP144544">
    <property type="protein sequence ID" value="WVW83796.1"/>
    <property type="molecule type" value="Genomic_DNA"/>
</dbReference>
<dbReference type="Pfam" id="PF22669">
    <property type="entry name" value="Exo_endo_phos2"/>
    <property type="match status" value="1"/>
</dbReference>
<keyword evidence="4" id="KW-1185">Reference proteome</keyword>
<reference evidence="3" key="2">
    <citation type="submission" date="2013-07" db="EMBL/GenBank/DDBJ databases">
        <authorList>
            <consortium name="The Broad Institute Genome Sequencing Platform"/>
            <person name="Cuomo C."/>
            <person name="Litvintseva A."/>
            <person name="Chen Y."/>
            <person name="Heitman J."/>
            <person name="Sun S."/>
            <person name="Springer D."/>
            <person name="Dromer F."/>
            <person name="Young S.K."/>
            <person name="Zeng Q."/>
            <person name="Gargeya S."/>
            <person name="Fitzgerald M."/>
            <person name="Abouelleil A."/>
            <person name="Alvarado L."/>
            <person name="Berlin A.M."/>
            <person name="Chapman S.B."/>
            <person name="Dewar J."/>
            <person name="Goldberg J."/>
            <person name="Griggs A."/>
            <person name="Gujja S."/>
            <person name="Hansen M."/>
            <person name="Howarth C."/>
            <person name="Imamovic A."/>
            <person name="Larimer J."/>
            <person name="McCowan C."/>
            <person name="Murphy C."/>
            <person name="Pearson M."/>
            <person name="Priest M."/>
            <person name="Roberts A."/>
            <person name="Saif S."/>
            <person name="Shea T."/>
            <person name="Sykes S."/>
            <person name="Wortman J."/>
            <person name="Nusbaum C."/>
            <person name="Birren B."/>
        </authorList>
    </citation>
    <scope>NUCLEOTIDE SEQUENCE</scope>
    <source>
        <strain evidence="3">CBS 10118</strain>
    </source>
</reference>